<reference evidence="1 2" key="1">
    <citation type="journal article" date="2019" name="Int. J. Syst. Evol. Microbiol.">
        <title>The Global Catalogue of Microorganisms (GCM) 10K type strain sequencing project: providing services to taxonomists for standard genome sequencing and annotation.</title>
        <authorList>
            <consortium name="The Broad Institute Genomics Platform"/>
            <consortium name="The Broad Institute Genome Sequencing Center for Infectious Disease"/>
            <person name="Wu L."/>
            <person name="Ma J."/>
        </authorList>
    </citation>
    <scope>NUCLEOTIDE SEQUENCE [LARGE SCALE GENOMIC DNA]</scope>
    <source>
        <strain evidence="1 2">JCM 13022</strain>
    </source>
</reference>
<dbReference type="EMBL" id="BAAALM010000004">
    <property type="protein sequence ID" value="GAA1195335.1"/>
    <property type="molecule type" value="Genomic_DNA"/>
</dbReference>
<evidence type="ECO:0000313" key="1">
    <source>
        <dbReference type="EMBL" id="GAA1195335.1"/>
    </source>
</evidence>
<protein>
    <submittedName>
        <fullName evidence="1">Uncharacterized protein</fullName>
    </submittedName>
</protein>
<keyword evidence="2" id="KW-1185">Reference proteome</keyword>
<organism evidence="1 2">
    <name type="scientific">Prauserella alba</name>
    <dbReference type="NCBI Taxonomy" id="176898"/>
    <lineage>
        <taxon>Bacteria</taxon>
        <taxon>Bacillati</taxon>
        <taxon>Actinomycetota</taxon>
        <taxon>Actinomycetes</taxon>
        <taxon>Pseudonocardiales</taxon>
        <taxon>Pseudonocardiaceae</taxon>
        <taxon>Prauserella</taxon>
    </lineage>
</organism>
<proteinExistence type="predicted"/>
<dbReference type="Proteomes" id="UP001500467">
    <property type="component" value="Unassembled WGS sequence"/>
</dbReference>
<gene>
    <name evidence="1" type="ORF">GCM10009675_07800</name>
</gene>
<sequence>MDGSALTAVLVPEGTQVQLPGGLSDAETAEQDTASGSTLLLVSESLTRTGSGGPDVEGIARRVAGEL</sequence>
<evidence type="ECO:0000313" key="2">
    <source>
        <dbReference type="Proteomes" id="UP001500467"/>
    </source>
</evidence>
<accession>A0ABN1V540</accession>
<comment type="caution">
    <text evidence="1">The sequence shown here is derived from an EMBL/GenBank/DDBJ whole genome shotgun (WGS) entry which is preliminary data.</text>
</comment>
<name>A0ABN1V540_9PSEU</name>